<dbReference type="InterPro" id="IPR052714">
    <property type="entry name" value="MFS_Exporter"/>
</dbReference>
<feature type="transmembrane region" description="Helical" evidence="6">
    <location>
        <begin position="62"/>
        <end position="80"/>
    </location>
</feature>
<keyword evidence="4 6" id="KW-1133">Transmembrane helix</keyword>
<dbReference type="Pfam" id="PF07690">
    <property type="entry name" value="MFS_1"/>
    <property type="match status" value="1"/>
</dbReference>
<gene>
    <name evidence="8" type="ORF">I532_13664</name>
</gene>
<sequence>MLVTFVSAMQEGEKVMTETESLWTRNFILLALSNFLLFIAFQMLIPTLPLFVTERGGDQVDVGLVISIFTISALLIRPFAGKALDSIGRMPILVVGLAIFFLSVSGYYWMTTVALVLVVRFIHGIGWGIATTTYGTIASDLIPAQRRGEGMGYFGMFGNLAMALGPMFGLWLVESSGYGWLFAISALLTVAALLMSKFVKVSEPIKAEKPAASAPAHSAVSGLVEKKALFPSLLALLFGVTYGGIVSFITLFGQEVHIANVGLFFLFNAVSLMLVRPFAGKLFDQKGHVWVLIPGALIAGIGLAVLSFSTSAVGLALAAVLFGAGFGAVQPSLQAWTINRVEPGRRGAANGTFFSAFDLGIGMGAMVLGAVAKTTGFAHMYRFSTLFVILFLVIYSVYVWRRVESKEKADIHPS</sequence>
<name>M8DGU7_9BACL</name>
<dbReference type="SUPFAM" id="SSF103473">
    <property type="entry name" value="MFS general substrate transporter"/>
    <property type="match status" value="1"/>
</dbReference>
<dbReference type="InterPro" id="IPR011701">
    <property type="entry name" value="MFS"/>
</dbReference>
<keyword evidence="9" id="KW-1185">Reference proteome</keyword>
<evidence type="ECO:0000256" key="1">
    <source>
        <dbReference type="ARBA" id="ARBA00004651"/>
    </source>
</evidence>
<feature type="transmembrane region" description="Helical" evidence="6">
    <location>
        <begin position="92"/>
        <end position="110"/>
    </location>
</feature>
<dbReference type="AlphaFoldDB" id="M8DGU7"/>
<feature type="transmembrane region" description="Helical" evidence="6">
    <location>
        <begin position="258"/>
        <end position="275"/>
    </location>
</feature>
<keyword evidence="3 6" id="KW-0812">Transmembrane</keyword>
<comment type="caution">
    <text evidence="8">The sequence shown here is derived from an EMBL/GenBank/DDBJ whole genome shotgun (WGS) entry which is preliminary data.</text>
</comment>
<dbReference type="PANTHER" id="PTHR23531:SF2">
    <property type="entry name" value="PERMEASE"/>
    <property type="match status" value="1"/>
</dbReference>
<dbReference type="InterPro" id="IPR036259">
    <property type="entry name" value="MFS_trans_sf"/>
</dbReference>
<feature type="transmembrane region" description="Helical" evidence="6">
    <location>
        <begin position="287"/>
        <end position="306"/>
    </location>
</feature>
<evidence type="ECO:0000256" key="5">
    <source>
        <dbReference type="ARBA" id="ARBA00023136"/>
    </source>
</evidence>
<feature type="transmembrane region" description="Helical" evidence="6">
    <location>
        <begin position="116"/>
        <end position="138"/>
    </location>
</feature>
<accession>M8DGU7</accession>
<dbReference type="PATRIC" id="fig|1300222.3.peg.2859"/>
<dbReference type="InterPro" id="IPR020846">
    <property type="entry name" value="MFS_dom"/>
</dbReference>
<organism evidence="8 9">
    <name type="scientific">Brevibacillus borstelensis AK1</name>
    <dbReference type="NCBI Taxonomy" id="1300222"/>
    <lineage>
        <taxon>Bacteria</taxon>
        <taxon>Bacillati</taxon>
        <taxon>Bacillota</taxon>
        <taxon>Bacilli</taxon>
        <taxon>Bacillales</taxon>
        <taxon>Paenibacillaceae</taxon>
        <taxon>Brevibacillus</taxon>
    </lineage>
</organism>
<evidence type="ECO:0000256" key="3">
    <source>
        <dbReference type="ARBA" id="ARBA00022692"/>
    </source>
</evidence>
<feature type="domain" description="Major facilitator superfamily (MFS) profile" evidence="7">
    <location>
        <begin position="26"/>
        <end position="402"/>
    </location>
</feature>
<protein>
    <submittedName>
        <fullName evidence="8">Major facilitator family transporter</fullName>
    </submittedName>
</protein>
<dbReference type="PROSITE" id="PS50850">
    <property type="entry name" value="MFS"/>
    <property type="match status" value="1"/>
</dbReference>
<dbReference type="GO" id="GO:0022857">
    <property type="term" value="F:transmembrane transporter activity"/>
    <property type="evidence" value="ECO:0007669"/>
    <property type="project" value="InterPro"/>
</dbReference>
<feature type="transmembrane region" description="Helical" evidence="6">
    <location>
        <begin position="178"/>
        <end position="199"/>
    </location>
</feature>
<reference evidence="8 9" key="1">
    <citation type="submission" date="2013-03" db="EMBL/GenBank/DDBJ databases">
        <title>Assembly of a new bacterial strain Brevibacillus borstelensis AK1.</title>
        <authorList>
            <person name="Rajan I."/>
            <person name="PoliReddy D."/>
            <person name="Sugumar T."/>
            <person name="Rathinam K."/>
            <person name="Alqarawi S."/>
            <person name="Khalil A.B."/>
            <person name="Sivakumar N."/>
        </authorList>
    </citation>
    <scope>NUCLEOTIDE SEQUENCE [LARGE SCALE GENOMIC DNA]</scope>
    <source>
        <strain evidence="8 9">AK1</strain>
    </source>
</reference>
<keyword evidence="2" id="KW-0813">Transport</keyword>
<evidence type="ECO:0000256" key="2">
    <source>
        <dbReference type="ARBA" id="ARBA00022448"/>
    </source>
</evidence>
<feature type="transmembrane region" description="Helical" evidence="6">
    <location>
        <begin position="312"/>
        <end position="333"/>
    </location>
</feature>
<dbReference type="PANTHER" id="PTHR23531">
    <property type="entry name" value="QUINOLENE RESISTANCE PROTEIN NORA"/>
    <property type="match status" value="1"/>
</dbReference>
<evidence type="ECO:0000313" key="9">
    <source>
        <dbReference type="Proteomes" id="UP000012081"/>
    </source>
</evidence>
<evidence type="ECO:0000313" key="8">
    <source>
        <dbReference type="EMBL" id="EMT52708.1"/>
    </source>
</evidence>
<dbReference type="STRING" id="1300222.I532_13664"/>
<dbReference type="Gene3D" id="1.20.1250.20">
    <property type="entry name" value="MFS general substrate transporter like domains"/>
    <property type="match status" value="1"/>
</dbReference>
<feature type="transmembrane region" description="Helical" evidence="6">
    <location>
        <begin position="378"/>
        <end position="400"/>
    </location>
</feature>
<feature type="transmembrane region" description="Helical" evidence="6">
    <location>
        <begin position="353"/>
        <end position="372"/>
    </location>
</feature>
<feature type="transmembrane region" description="Helical" evidence="6">
    <location>
        <begin position="233"/>
        <end position="252"/>
    </location>
</feature>
<feature type="transmembrane region" description="Helical" evidence="6">
    <location>
        <begin position="27"/>
        <end position="50"/>
    </location>
</feature>
<feature type="transmembrane region" description="Helical" evidence="6">
    <location>
        <begin position="150"/>
        <end position="172"/>
    </location>
</feature>
<dbReference type="GO" id="GO:0005886">
    <property type="term" value="C:plasma membrane"/>
    <property type="evidence" value="ECO:0007669"/>
    <property type="project" value="UniProtKB-SubCell"/>
</dbReference>
<keyword evidence="5 6" id="KW-0472">Membrane</keyword>
<comment type="subcellular location">
    <subcellularLocation>
        <location evidence="1">Cell membrane</location>
        <topology evidence="1">Multi-pass membrane protein</topology>
    </subcellularLocation>
</comment>
<dbReference type="Proteomes" id="UP000012081">
    <property type="component" value="Unassembled WGS sequence"/>
</dbReference>
<evidence type="ECO:0000256" key="6">
    <source>
        <dbReference type="SAM" id="Phobius"/>
    </source>
</evidence>
<dbReference type="EMBL" id="APBN01000004">
    <property type="protein sequence ID" value="EMT52708.1"/>
    <property type="molecule type" value="Genomic_DNA"/>
</dbReference>
<proteinExistence type="predicted"/>
<dbReference type="CDD" id="cd17489">
    <property type="entry name" value="MFS_YfcJ_like"/>
    <property type="match status" value="1"/>
</dbReference>
<evidence type="ECO:0000259" key="7">
    <source>
        <dbReference type="PROSITE" id="PS50850"/>
    </source>
</evidence>
<evidence type="ECO:0000256" key="4">
    <source>
        <dbReference type="ARBA" id="ARBA00022989"/>
    </source>
</evidence>